<keyword evidence="8 11" id="KW-0255">Endonuclease</keyword>
<dbReference type="GO" id="GO:0005737">
    <property type="term" value="C:cytoplasm"/>
    <property type="evidence" value="ECO:0007669"/>
    <property type="project" value="UniProtKB-SubCell"/>
</dbReference>
<keyword evidence="14" id="KW-1185">Reference proteome</keyword>
<dbReference type="GO" id="GO:0004523">
    <property type="term" value="F:RNA-DNA hybrid ribonuclease activity"/>
    <property type="evidence" value="ECO:0007669"/>
    <property type="project" value="UniProtKB-UniRule"/>
</dbReference>
<evidence type="ECO:0000256" key="9">
    <source>
        <dbReference type="ARBA" id="ARBA00022801"/>
    </source>
</evidence>
<evidence type="ECO:0000259" key="12">
    <source>
        <dbReference type="PROSITE" id="PS50879"/>
    </source>
</evidence>
<comment type="catalytic activity">
    <reaction evidence="1 11">
        <text>Endonucleolytic cleavage to 5'-phosphomonoester.</text>
        <dbReference type="EC" id="3.1.26.4"/>
    </reaction>
</comment>
<comment type="caution">
    <text evidence="13">The sequence shown here is derived from an EMBL/GenBank/DDBJ whole genome shotgun (WGS) entry which is preliminary data.</text>
</comment>
<evidence type="ECO:0000256" key="10">
    <source>
        <dbReference type="ARBA" id="ARBA00022842"/>
    </source>
</evidence>
<protein>
    <recommendedName>
        <fullName evidence="5 11">Ribonuclease H</fullName>
        <shortName evidence="11">RNase H</shortName>
        <ecNumber evidence="5 11">3.1.26.4</ecNumber>
    </recommendedName>
</protein>
<dbReference type="InterPro" id="IPR050092">
    <property type="entry name" value="RNase_H"/>
</dbReference>
<dbReference type="GO" id="GO:0003676">
    <property type="term" value="F:nucleic acid binding"/>
    <property type="evidence" value="ECO:0007669"/>
    <property type="project" value="InterPro"/>
</dbReference>
<comment type="subcellular location">
    <subcellularLocation>
        <location evidence="11">Cytoplasm</location>
    </subcellularLocation>
</comment>
<reference evidence="13 14" key="1">
    <citation type="submission" date="2018-07" db="EMBL/GenBank/DDBJ databases">
        <title>Anaerosacharophilus polymeroproducens gen. nov. sp. nov., an anaerobic bacterium isolated from salt field.</title>
        <authorList>
            <person name="Kim W."/>
            <person name="Yang S.-H."/>
            <person name="Oh J."/>
            <person name="Lee J.-H."/>
            <person name="Kwon K.K."/>
        </authorList>
    </citation>
    <scope>NUCLEOTIDE SEQUENCE [LARGE SCALE GENOMIC DNA]</scope>
    <source>
        <strain evidence="13 14">MCWD5</strain>
    </source>
</reference>
<keyword evidence="11" id="KW-0963">Cytoplasm</keyword>
<dbReference type="FunFam" id="3.30.420.10:FF:000089">
    <property type="entry name" value="Ribonuclease H"/>
    <property type="match status" value="1"/>
</dbReference>
<proteinExistence type="inferred from homology"/>
<evidence type="ECO:0000313" key="13">
    <source>
        <dbReference type="EMBL" id="RDU22953.1"/>
    </source>
</evidence>
<dbReference type="EMBL" id="QRCT01000034">
    <property type="protein sequence ID" value="RDU22953.1"/>
    <property type="molecule type" value="Genomic_DNA"/>
</dbReference>
<comment type="function">
    <text evidence="2 11">Endonuclease that specifically degrades the RNA of RNA-DNA hybrids.</text>
</comment>
<dbReference type="AlphaFoldDB" id="A0A371ATP7"/>
<name>A0A371ATP7_9FIRM</name>
<dbReference type="EC" id="3.1.26.4" evidence="5 11"/>
<evidence type="ECO:0000256" key="5">
    <source>
        <dbReference type="ARBA" id="ARBA00012180"/>
    </source>
</evidence>
<comment type="subunit">
    <text evidence="4 11">Monomer.</text>
</comment>
<dbReference type="HAMAP" id="MF_00042">
    <property type="entry name" value="RNase_H"/>
    <property type="match status" value="1"/>
</dbReference>
<evidence type="ECO:0000256" key="11">
    <source>
        <dbReference type="HAMAP-Rule" id="MF_00042"/>
    </source>
</evidence>
<evidence type="ECO:0000256" key="8">
    <source>
        <dbReference type="ARBA" id="ARBA00022759"/>
    </source>
</evidence>
<accession>A0A371ATP7</accession>
<feature type="binding site" evidence="11">
    <location>
        <position position="8"/>
    </location>
    <ligand>
        <name>Mg(2+)</name>
        <dbReference type="ChEBI" id="CHEBI:18420"/>
        <label>1</label>
    </ligand>
</feature>
<dbReference type="OrthoDB" id="7845843at2"/>
<keyword evidence="6 11" id="KW-0540">Nuclease</keyword>
<dbReference type="SUPFAM" id="SSF53098">
    <property type="entry name" value="Ribonuclease H-like"/>
    <property type="match status" value="1"/>
</dbReference>
<dbReference type="PROSITE" id="PS50879">
    <property type="entry name" value="RNASE_H_1"/>
    <property type="match status" value="1"/>
</dbReference>
<keyword evidence="9 11" id="KW-0378">Hydrolase</keyword>
<sequence length="158" mass="17791">MLVNIYTDGAARGNPDGPGGYGTILTFLDAKGQLHTRELSGGYKKTTNNRMELMAVIVGLEALTKPCQVKLYSDSKYVVDAFNQKWIDSWVKKGWKRGRNEPVKNIDLWKRLLKAKEPHDVTFIWVKGHAGHEYNERCDVLATTAADGNQLQDDIILE</sequence>
<comment type="cofactor">
    <cofactor evidence="11">
        <name>Mg(2+)</name>
        <dbReference type="ChEBI" id="CHEBI:18420"/>
    </cofactor>
    <text evidence="11">Binds 1 Mg(2+) ion per subunit. May bind a second metal ion at a regulatory site, or after substrate binding.</text>
</comment>
<dbReference type="PANTHER" id="PTHR10642:SF26">
    <property type="entry name" value="RIBONUCLEASE H1"/>
    <property type="match status" value="1"/>
</dbReference>
<evidence type="ECO:0000256" key="2">
    <source>
        <dbReference type="ARBA" id="ARBA00004065"/>
    </source>
</evidence>
<feature type="binding site" evidence="11">
    <location>
        <position position="8"/>
    </location>
    <ligand>
        <name>Mg(2+)</name>
        <dbReference type="ChEBI" id="CHEBI:18420"/>
        <label>2</label>
    </ligand>
</feature>
<dbReference type="PANTHER" id="PTHR10642">
    <property type="entry name" value="RIBONUCLEASE H1"/>
    <property type="match status" value="1"/>
</dbReference>
<evidence type="ECO:0000256" key="3">
    <source>
        <dbReference type="ARBA" id="ARBA00005300"/>
    </source>
</evidence>
<dbReference type="InterPro" id="IPR012337">
    <property type="entry name" value="RNaseH-like_sf"/>
</dbReference>
<dbReference type="GO" id="GO:0043137">
    <property type="term" value="P:DNA replication, removal of RNA primer"/>
    <property type="evidence" value="ECO:0007669"/>
    <property type="project" value="TreeGrafter"/>
</dbReference>
<evidence type="ECO:0000256" key="7">
    <source>
        <dbReference type="ARBA" id="ARBA00022723"/>
    </source>
</evidence>
<keyword evidence="10 11" id="KW-0460">Magnesium</keyword>
<evidence type="ECO:0000313" key="14">
    <source>
        <dbReference type="Proteomes" id="UP000255036"/>
    </source>
</evidence>
<feature type="binding site" evidence="11">
    <location>
        <position position="139"/>
    </location>
    <ligand>
        <name>Mg(2+)</name>
        <dbReference type="ChEBI" id="CHEBI:18420"/>
        <label>2</label>
    </ligand>
</feature>
<dbReference type="InterPro" id="IPR036397">
    <property type="entry name" value="RNaseH_sf"/>
</dbReference>
<evidence type="ECO:0000256" key="6">
    <source>
        <dbReference type="ARBA" id="ARBA00022722"/>
    </source>
</evidence>
<dbReference type="NCBIfam" id="NF001236">
    <property type="entry name" value="PRK00203.1"/>
    <property type="match status" value="1"/>
</dbReference>
<dbReference type="GO" id="GO:0000287">
    <property type="term" value="F:magnesium ion binding"/>
    <property type="evidence" value="ECO:0007669"/>
    <property type="project" value="UniProtKB-UniRule"/>
</dbReference>
<dbReference type="Gene3D" id="3.30.420.10">
    <property type="entry name" value="Ribonuclease H-like superfamily/Ribonuclease H"/>
    <property type="match status" value="1"/>
</dbReference>
<feature type="domain" description="RNase H type-1" evidence="12">
    <location>
        <begin position="1"/>
        <end position="147"/>
    </location>
</feature>
<dbReference type="InterPro" id="IPR002156">
    <property type="entry name" value="RNaseH_domain"/>
</dbReference>
<keyword evidence="7 11" id="KW-0479">Metal-binding</keyword>
<organism evidence="13 14">
    <name type="scientific">Anaerosacchariphilus polymeriproducens</name>
    <dbReference type="NCBI Taxonomy" id="1812858"/>
    <lineage>
        <taxon>Bacteria</taxon>
        <taxon>Bacillati</taxon>
        <taxon>Bacillota</taxon>
        <taxon>Clostridia</taxon>
        <taxon>Lachnospirales</taxon>
        <taxon>Lachnospiraceae</taxon>
        <taxon>Anaerosacchariphilus</taxon>
    </lineage>
</organism>
<feature type="binding site" evidence="11">
    <location>
        <position position="74"/>
    </location>
    <ligand>
        <name>Mg(2+)</name>
        <dbReference type="ChEBI" id="CHEBI:18420"/>
        <label>1</label>
    </ligand>
</feature>
<evidence type="ECO:0000256" key="4">
    <source>
        <dbReference type="ARBA" id="ARBA00011245"/>
    </source>
</evidence>
<feature type="binding site" evidence="11">
    <location>
        <position position="52"/>
    </location>
    <ligand>
        <name>Mg(2+)</name>
        <dbReference type="ChEBI" id="CHEBI:18420"/>
        <label>1</label>
    </ligand>
</feature>
<dbReference type="RefSeq" id="WP_115482296.1">
    <property type="nucleotide sequence ID" value="NZ_QRCT01000034.1"/>
</dbReference>
<dbReference type="Pfam" id="PF00075">
    <property type="entry name" value="RNase_H"/>
    <property type="match status" value="1"/>
</dbReference>
<dbReference type="Proteomes" id="UP000255036">
    <property type="component" value="Unassembled WGS sequence"/>
</dbReference>
<comment type="similarity">
    <text evidence="3 11">Belongs to the RNase H family.</text>
</comment>
<dbReference type="InterPro" id="IPR022892">
    <property type="entry name" value="RNaseHI"/>
</dbReference>
<gene>
    <name evidence="11" type="primary">rnhA</name>
    <name evidence="13" type="ORF">DWV06_11300</name>
</gene>
<evidence type="ECO:0000256" key="1">
    <source>
        <dbReference type="ARBA" id="ARBA00000077"/>
    </source>
</evidence>
<dbReference type="CDD" id="cd09278">
    <property type="entry name" value="RNase_HI_prokaryote_like"/>
    <property type="match status" value="1"/>
</dbReference>